<dbReference type="Gene3D" id="3.90.400.10">
    <property type="entry name" value="Oligo-1,6-glucosidase, Domain 2"/>
    <property type="match status" value="1"/>
</dbReference>
<proteinExistence type="inferred from homology"/>
<evidence type="ECO:0000313" key="7">
    <source>
        <dbReference type="Proteomes" id="UP000567179"/>
    </source>
</evidence>
<feature type="domain" description="Glycosyl hydrolase family 13 catalytic" evidence="5">
    <location>
        <begin position="26"/>
        <end position="459"/>
    </location>
</feature>
<reference evidence="6 7" key="1">
    <citation type="journal article" date="2020" name="ISME J.">
        <title>Uncovering the hidden diversity of litter-decomposition mechanisms in mushroom-forming fungi.</title>
        <authorList>
            <person name="Floudas D."/>
            <person name="Bentzer J."/>
            <person name="Ahren D."/>
            <person name="Johansson T."/>
            <person name="Persson P."/>
            <person name="Tunlid A."/>
        </authorList>
    </citation>
    <scope>NUCLEOTIDE SEQUENCE [LARGE SCALE GENOMIC DNA]</scope>
    <source>
        <strain evidence="6 7">CBS 101986</strain>
    </source>
</reference>
<dbReference type="InterPro" id="IPR013780">
    <property type="entry name" value="Glyco_hydro_b"/>
</dbReference>
<evidence type="ECO:0000256" key="3">
    <source>
        <dbReference type="ARBA" id="ARBA00023295"/>
    </source>
</evidence>
<dbReference type="InterPro" id="IPR017853">
    <property type="entry name" value="GH"/>
</dbReference>
<dbReference type="InterPro" id="IPR045857">
    <property type="entry name" value="O16G_dom_2"/>
</dbReference>
<evidence type="ECO:0000259" key="5">
    <source>
        <dbReference type="SMART" id="SM00642"/>
    </source>
</evidence>
<sequence length="621" mass="70388">MATPDSGSTPAFVPTKAWWKEAVVYQIYPISFLDSNGDGLGDLAGINSRLDYLKDLGVDVLWLSPIYRSPLADMGYDISDYCDIDPRYGTLEDWDRLLKGTHDRGMKLMMDLVINHTSDEHAWFRESRSSKSNPKRDWYIWRPPRYDDDGNRHPPNNWRSAFQGPAWEFDDETQEYYLHLYVAKQPDLNWENPVVREAAWDVMRFWINRGCDGFRMDVINLISKVNGLPDAPITVPGEVTQPASMYFANGPRVHEFIKEMHTKVLSQHDLITVGETPFTYTTEELVPYVLPANKELQMVFNFDLMDLDSPKEGVDFNPLRNKQWTLDELKGTVGRWQGMLREEGFWNATFMENHDHSRAVSRFGSTATYTTRALSAKMLAILQISQSGTQFVFQGQELGLANFPRTWGIEEYKDVASMNYWNRILEKRRADAGLSDSDPDPDMSDVLDGFAQKARDHSRVPMQWDASAHAGFTQGTAAPWMRVNEDYVEWNAEKQTGDPTSVRSFWRRALEIRKAFDVLIYGAFKDISGSHTTVFAISRTLAATTNTLAATALALLNFSDADTEFTLPADLPTANAAQTLKLALGNYTFGVSGSENQDTSVVKAGATVQLRAWEGLLYISE</sequence>
<name>A0A8H5AWH8_9AGAR</name>
<keyword evidence="7" id="KW-1185">Reference proteome</keyword>
<dbReference type="AlphaFoldDB" id="A0A8H5AWH8"/>
<dbReference type="Pfam" id="PF00128">
    <property type="entry name" value="Alpha-amylase"/>
    <property type="match status" value="1"/>
</dbReference>
<dbReference type="OrthoDB" id="1740265at2759"/>
<accession>A0A8H5AWH8</accession>
<protein>
    <recommendedName>
        <fullName evidence="5">Glycosyl hydrolase family 13 catalytic domain-containing protein</fullName>
    </recommendedName>
</protein>
<evidence type="ECO:0000256" key="4">
    <source>
        <dbReference type="ARBA" id="ARBA00026248"/>
    </source>
</evidence>
<dbReference type="SMART" id="SM00642">
    <property type="entry name" value="Aamy"/>
    <property type="match status" value="1"/>
</dbReference>
<dbReference type="GO" id="GO:0005987">
    <property type="term" value="P:sucrose catabolic process"/>
    <property type="evidence" value="ECO:0007669"/>
    <property type="project" value="TreeGrafter"/>
</dbReference>
<dbReference type="InterPro" id="IPR006047">
    <property type="entry name" value="GH13_cat_dom"/>
</dbReference>
<dbReference type="FunFam" id="3.20.20.80:FF:000064">
    <property type="entry name" value="Oligo-1,6-glucosidase"/>
    <property type="match status" value="2"/>
</dbReference>
<keyword evidence="3" id="KW-0326">Glycosidase</keyword>
<dbReference type="GO" id="GO:0004556">
    <property type="term" value="F:alpha-amylase activity"/>
    <property type="evidence" value="ECO:0007669"/>
    <property type="project" value="TreeGrafter"/>
</dbReference>
<dbReference type="PANTHER" id="PTHR10357:SF179">
    <property type="entry name" value="NEUTRAL AND BASIC AMINO ACID TRANSPORT PROTEIN RBAT"/>
    <property type="match status" value="1"/>
</dbReference>
<gene>
    <name evidence="6" type="ORF">D9619_003794</name>
</gene>
<dbReference type="GO" id="GO:0033934">
    <property type="term" value="F:glucan 1,4-alpha-maltotriohydrolase activity"/>
    <property type="evidence" value="ECO:0007669"/>
    <property type="project" value="TreeGrafter"/>
</dbReference>
<keyword evidence="4" id="KW-0462">Maltose metabolism</keyword>
<dbReference type="EMBL" id="JAACJJ010000056">
    <property type="protein sequence ID" value="KAF5312242.1"/>
    <property type="molecule type" value="Genomic_DNA"/>
</dbReference>
<dbReference type="FunFam" id="3.90.400.10:FF:000003">
    <property type="entry name" value="Probable alpha-glucosidase (Maltase)"/>
    <property type="match status" value="1"/>
</dbReference>
<comment type="similarity">
    <text evidence="1">Belongs to the glycosyl hydrolase 13 family.</text>
</comment>
<dbReference type="Proteomes" id="UP000567179">
    <property type="component" value="Unassembled WGS sequence"/>
</dbReference>
<dbReference type="GO" id="GO:0000025">
    <property type="term" value="P:maltose catabolic process"/>
    <property type="evidence" value="ECO:0007669"/>
    <property type="project" value="TreeGrafter"/>
</dbReference>
<dbReference type="Gene3D" id="3.20.20.80">
    <property type="entry name" value="Glycosidases"/>
    <property type="match status" value="1"/>
</dbReference>
<evidence type="ECO:0000256" key="1">
    <source>
        <dbReference type="ARBA" id="ARBA00008061"/>
    </source>
</evidence>
<evidence type="ECO:0000313" key="6">
    <source>
        <dbReference type="EMBL" id="KAF5312242.1"/>
    </source>
</evidence>
<comment type="caution">
    <text evidence="6">The sequence shown here is derived from an EMBL/GenBank/DDBJ whole genome shotgun (WGS) entry which is preliminary data.</text>
</comment>
<dbReference type="GO" id="GO:0004574">
    <property type="term" value="F:oligo-1,6-glucosidase activity"/>
    <property type="evidence" value="ECO:0007669"/>
    <property type="project" value="TreeGrafter"/>
</dbReference>
<dbReference type="CDD" id="cd11333">
    <property type="entry name" value="AmyAc_SI_OligoGlu_DGase"/>
    <property type="match status" value="1"/>
</dbReference>
<keyword evidence="2" id="KW-0378">Hydrolase</keyword>
<evidence type="ECO:0000256" key="2">
    <source>
        <dbReference type="ARBA" id="ARBA00022801"/>
    </source>
</evidence>
<organism evidence="6 7">
    <name type="scientific">Psilocybe cf. subviscida</name>
    <dbReference type="NCBI Taxonomy" id="2480587"/>
    <lineage>
        <taxon>Eukaryota</taxon>
        <taxon>Fungi</taxon>
        <taxon>Dikarya</taxon>
        <taxon>Basidiomycota</taxon>
        <taxon>Agaricomycotina</taxon>
        <taxon>Agaricomycetes</taxon>
        <taxon>Agaricomycetidae</taxon>
        <taxon>Agaricales</taxon>
        <taxon>Agaricineae</taxon>
        <taxon>Strophariaceae</taxon>
        <taxon>Psilocybe</taxon>
    </lineage>
</organism>
<dbReference type="PANTHER" id="PTHR10357">
    <property type="entry name" value="ALPHA-AMYLASE FAMILY MEMBER"/>
    <property type="match status" value="1"/>
</dbReference>
<dbReference type="SUPFAM" id="SSF51445">
    <property type="entry name" value="(Trans)glycosidases"/>
    <property type="match status" value="1"/>
</dbReference>
<dbReference type="Gene3D" id="2.60.40.1180">
    <property type="entry name" value="Golgi alpha-mannosidase II"/>
    <property type="match status" value="1"/>
</dbReference>
<dbReference type="GO" id="GO:0004575">
    <property type="term" value="F:sucrose alpha-glucosidase activity"/>
    <property type="evidence" value="ECO:0007669"/>
    <property type="project" value="TreeGrafter"/>
</dbReference>